<evidence type="ECO:0000256" key="1">
    <source>
        <dbReference type="SAM" id="MobiDB-lite"/>
    </source>
</evidence>
<dbReference type="EMBL" id="BGZK01001717">
    <property type="protein sequence ID" value="GBP85119.1"/>
    <property type="molecule type" value="Genomic_DNA"/>
</dbReference>
<accession>A0A4C1ZDT8</accession>
<name>A0A4C1ZDT8_EUMVA</name>
<keyword evidence="3" id="KW-1185">Reference proteome</keyword>
<gene>
    <name evidence="2" type="ORF">EVAR_59139_1</name>
</gene>
<reference evidence="2 3" key="1">
    <citation type="journal article" date="2019" name="Commun. Biol.">
        <title>The bagworm genome reveals a unique fibroin gene that provides high tensile strength.</title>
        <authorList>
            <person name="Kono N."/>
            <person name="Nakamura H."/>
            <person name="Ohtoshi R."/>
            <person name="Tomita M."/>
            <person name="Numata K."/>
            <person name="Arakawa K."/>
        </authorList>
    </citation>
    <scope>NUCLEOTIDE SEQUENCE [LARGE SCALE GENOMIC DNA]</scope>
</reference>
<comment type="caution">
    <text evidence="2">The sequence shown here is derived from an EMBL/GenBank/DDBJ whole genome shotgun (WGS) entry which is preliminary data.</text>
</comment>
<dbReference type="AlphaFoldDB" id="A0A4C1ZDT8"/>
<sequence>MKSDLFSSTLTWAAGDLENLTKLKQLIFPDRTKNRRRKKEVTNCAPPGSGGPVLQNESVEIQIFFAPFPVLLMQISFDSSTGRAGPK</sequence>
<proteinExistence type="predicted"/>
<evidence type="ECO:0000313" key="3">
    <source>
        <dbReference type="Proteomes" id="UP000299102"/>
    </source>
</evidence>
<evidence type="ECO:0000313" key="2">
    <source>
        <dbReference type="EMBL" id="GBP85119.1"/>
    </source>
</evidence>
<organism evidence="2 3">
    <name type="scientific">Eumeta variegata</name>
    <name type="common">Bagworm moth</name>
    <name type="synonym">Eumeta japonica</name>
    <dbReference type="NCBI Taxonomy" id="151549"/>
    <lineage>
        <taxon>Eukaryota</taxon>
        <taxon>Metazoa</taxon>
        <taxon>Ecdysozoa</taxon>
        <taxon>Arthropoda</taxon>
        <taxon>Hexapoda</taxon>
        <taxon>Insecta</taxon>
        <taxon>Pterygota</taxon>
        <taxon>Neoptera</taxon>
        <taxon>Endopterygota</taxon>
        <taxon>Lepidoptera</taxon>
        <taxon>Glossata</taxon>
        <taxon>Ditrysia</taxon>
        <taxon>Tineoidea</taxon>
        <taxon>Psychidae</taxon>
        <taxon>Oiketicinae</taxon>
        <taxon>Eumeta</taxon>
    </lineage>
</organism>
<protein>
    <submittedName>
        <fullName evidence="2">Uncharacterized protein</fullName>
    </submittedName>
</protein>
<dbReference type="Proteomes" id="UP000299102">
    <property type="component" value="Unassembled WGS sequence"/>
</dbReference>
<feature type="region of interest" description="Disordered" evidence="1">
    <location>
        <begin position="31"/>
        <end position="53"/>
    </location>
</feature>